<reference evidence="1 2" key="1">
    <citation type="submission" date="2023-01" db="EMBL/GenBank/DDBJ databases">
        <authorList>
            <person name="Whitehead M."/>
        </authorList>
    </citation>
    <scope>NUCLEOTIDE SEQUENCE [LARGE SCALE GENOMIC DNA]</scope>
</reference>
<dbReference type="PANTHER" id="PTHR22955">
    <property type="entry name" value="RETROTRANSPOSON"/>
    <property type="match status" value="1"/>
</dbReference>
<dbReference type="PANTHER" id="PTHR22955:SF65">
    <property type="entry name" value="INTEGRASE CATALYTIC DOMAIN-CONTAINING PROTEIN"/>
    <property type="match status" value="1"/>
</dbReference>
<gene>
    <name evidence="1" type="ORF">MEUPH1_LOCUS29055</name>
</gene>
<organism evidence="1 2">
    <name type="scientific">Macrosiphum euphorbiae</name>
    <name type="common">potato aphid</name>
    <dbReference type="NCBI Taxonomy" id="13131"/>
    <lineage>
        <taxon>Eukaryota</taxon>
        <taxon>Metazoa</taxon>
        <taxon>Ecdysozoa</taxon>
        <taxon>Arthropoda</taxon>
        <taxon>Hexapoda</taxon>
        <taxon>Insecta</taxon>
        <taxon>Pterygota</taxon>
        <taxon>Neoptera</taxon>
        <taxon>Paraneoptera</taxon>
        <taxon>Hemiptera</taxon>
        <taxon>Sternorrhyncha</taxon>
        <taxon>Aphidomorpha</taxon>
        <taxon>Aphidoidea</taxon>
        <taxon>Aphididae</taxon>
        <taxon>Macrosiphini</taxon>
        <taxon>Macrosiphum</taxon>
    </lineage>
</organism>
<evidence type="ECO:0000313" key="2">
    <source>
        <dbReference type="Proteomes" id="UP001160148"/>
    </source>
</evidence>
<dbReference type="Proteomes" id="UP001160148">
    <property type="component" value="Unassembled WGS sequence"/>
</dbReference>
<sequence length="166" mass="19173">MVVLGWLNSESSRLKTYVDNRVEQILDGTDVSQWRYINTKDNPADIISRGIDAQELARSVMWWNGPSYLSLPETQWSHPTIKLTPCYELPEQRPVKLVFDCNRGVNGHYQRIFELAVTCSCYYLAVTVFQLPQKQEVNSSARIPDTKGDQIGRSYNFKKSTKRRIP</sequence>
<dbReference type="AlphaFoldDB" id="A0AAV0Y4A1"/>
<dbReference type="EMBL" id="CARXXK010001349">
    <property type="protein sequence ID" value="CAI6375578.1"/>
    <property type="molecule type" value="Genomic_DNA"/>
</dbReference>
<evidence type="ECO:0000313" key="1">
    <source>
        <dbReference type="EMBL" id="CAI6375578.1"/>
    </source>
</evidence>
<name>A0AAV0Y4A1_9HEMI</name>
<keyword evidence="2" id="KW-1185">Reference proteome</keyword>
<comment type="caution">
    <text evidence="1">The sequence shown here is derived from an EMBL/GenBank/DDBJ whole genome shotgun (WGS) entry which is preliminary data.</text>
</comment>
<accession>A0AAV0Y4A1</accession>
<proteinExistence type="predicted"/>
<protein>
    <submittedName>
        <fullName evidence="1">Uncharacterized protein</fullName>
    </submittedName>
</protein>